<accession>A0A7R8WGE7</accession>
<dbReference type="AlphaFoldDB" id="A0A7R8WGE7"/>
<proteinExistence type="predicted"/>
<feature type="non-terminal residue" evidence="1">
    <location>
        <position position="138"/>
    </location>
</feature>
<organism evidence="1">
    <name type="scientific">Cyprideis torosa</name>
    <dbReference type="NCBI Taxonomy" id="163714"/>
    <lineage>
        <taxon>Eukaryota</taxon>
        <taxon>Metazoa</taxon>
        <taxon>Ecdysozoa</taxon>
        <taxon>Arthropoda</taxon>
        <taxon>Crustacea</taxon>
        <taxon>Oligostraca</taxon>
        <taxon>Ostracoda</taxon>
        <taxon>Podocopa</taxon>
        <taxon>Podocopida</taxon>
        <taxon>Cytherocopina</taxon>
        <taxon>Cytheroidea</taxon>
        <taxon>Cytherideidae</taxon>
        <taxon>Cyprideis</taxon>
    </lineage>
</organism>
<name>A0A7R8WGE7_9CRUS</name>
<evidence type="ECO:0000313" key="1">
    <source>
        <dbReference type="EMBL" id="CAD7231204.1"/>
    </source>
</evidence>
<dbReference type="EMBL" id="OB663280">
    <property type="protein sequence ID" value="CAD7231204.1"/>
    <property type="molecule type" value="Genomic_DNA"/>
</dbReference>
<feature type="non-terminal residue" evidence="1">
    <location>
        <position position="1"/>
    </location>
</feature>
<gene>
    <name evidence="1" type="ORF">CTOB1V02_LOCUS9056</name>
</gene>
<sequence>FFLSNKHETQKTSETTAAISFNSSNSIHFLLATREETSDEGTCNQLQQHCFLWTGKTSDNGNQWWKTPRISPYSNVFTEALSTGSAGWKSRGYFDLQKAAERSLKMESSVKIRGEASLLAPFHMDEALTGPLWGQTPP</sequence>
<reference evidence="1" key="1">
    <citation type="submission" date="2020-11" db="EMBL/GenBank/DDBJ databases">
        <authorList>
            <person name="Tran Van P."/>
        </authorList>
    </citation>
    <scope>NUCLEOTIDE SEQUENCE</scope>
</reference>
<protein>
    <submittedName>
        <fullName evidence="1">Uncharacterized protein</fullName>
    </submittedName>
</protein>